<protein>
    <submittedName>
        <fullName evidence="3">Uncharacterized protein LOC112679534</fullName>
    </submittedName>
</protein>
<accession>A0A8B8F3F1</accession>
<dbReference type="OrthoDB" id="6623686at2759"/>
<keyword evidence="2" id="KW-1185">Reference proteome</keyword>
<organism evidence="2 3">
    <name type="scientific">Sipha flava</name>
    <name type="common">yellow sugarcane aphid</name>
    <dbReference type="NCBI Taxonomy" id="143950"/>
    <lineage>
        <taxon>Eukaryota</taxon>
        <taxon>Metazoa</taxon>
        <taxon>Ecdysozoa</taxon>
        <taxon>Arthropoda</taxon>
        <taxon>Hexapoda</taxon>
        <taxon>Insecta</taxon>
        <taxon>Pterygota</taxon>
        <taxon>Neoptera</taxon>
        <taxon>Paraneoptera</taxon>
        <taxon>Hemiptera</taxon>
        <taxon>Sternorrhyncha</taxon>
        <taxon>Aphidomorpha</taxon>
        <taxon>Aphidoidea</taxon>
        <taxon>Aphididae</taxon>
        <taxon>Sipha</taxon>
    </lineage>
</organism>
<dbReference type="GeneID" id="112679534"/>
<dbReference type="Proteomes" id="UP000694846">
    <property type="component" value="Unplaced"/>
</dbReference>
<feature type="domain" description="HAT C-terminal dimerisation" evidence="1">
    <location>
        <begin position="14"/>
        <end position="56"/>
    </location>
</feature>
<evidence type="ECO:0000259" key="1">
    <source>
        <dbReference type="Pfam" id="PF05699"/>
    </source>
</evidence>
<dbReference type="PANTHER" id="PTHR45749:SF21">
    <property type="entry name" value="DUF4371 DOMAIN-CONTAINING PROTEIN"/>
    <property type="match status" value="1"/>
</dbReference>
<dbReference type="RefSeq" id="XP_025405166.1">
    <property type="nucleotide sequence ID" value="XM_025549381.1"/>
</dbReference>
<proteinExistence type="predicted"/>
<evidence type="ECO:0000313" key="3">
    <source>
        <dbReference type="RefSeq" id="XP_025405166.1"/>
    </source>
</evidence>
<dbReference type="InterPro" id="IPR012337">
    <property type="entry name" value="RNaseH-like_sf"/>
</dbReference>
<name>A0A8B8F3F1_9HEMI</name>
<dbReference type="Pfam" id="PF05699">
    <property type="entry name" value="Dimer_Tnp_hAT"/>
    <property type="match status" value="1"/>
</dbReference>
<sequence length="81" mass="9462">MDGEHHKEQEESVIPVTSCSSERSFSKLALIKSKLRNTMKQERLDSLLLLYVEQDLLTQVDYNDVIEQFKVLVPEERRLAL</sequence>
<dbReference type="GO" id="GO:0046983">
    <property type="term" value="F:protein dimerization activity"/>
    <property type="evidence" value="ECO:0007669"/>
    <property type="project" value="InterPro"/>
</dbReference>
<dbReference type="AlphaFoldDB" id="A0A8B8F3F1"/>
<reference evidence="3" key="1">
    <citation type="submission" date="2025-08" db="UniProtKB">
        <authorList>
            <consortium name="RefSeq"/>
        </authorList>
    </citation>
    <scope>IDENTIFICATION</scope>
    <source>
        <tissue evidence="3">Whole body</tissue>
    </source>
</reference>
<gene>
    <name evidence="3" type="primary">LOC112679534</name>
</gene>
<dbReference type="SUPFAM" id="SSF53098">
    <property type="entry name" value="Ribonuclease H-like"/>
    <property type="match status" value="1"/>
</dbReference>
<evidence type="ECO:0000313" key="2">
    <source>
        <dbReference type="Proteomes" id="UP000694846"/>
    </source>
</evidence>
<dbReference type="PANTHER" id="PTHR45749">
    <property type="match status" value="1"/>
</dbReference>
<dbReference type="InterPro" id="IPR008906">
    <property type="entry name" value="HATC_C_dom"/>
</dbReference>